<feature type="region of interest" description="Disordered" evidence="1">
    <location>
        <begin position="66"/>
        <end position="85"/>
    </location>
</feature>
<dbReference type="EMBL" id="FOJU01000002">
    <property type="protein sequence ID" value="SFA87810.1"/>
    <property type="molecule type" value="Genomic_DNA"/>
</dbReference>
<reference evidence="2 3" key="1">
    <citation type="submission" date="2016-10" db="EMBL/GenBank/DDBJ databases">
        <authorList>
            <person name="de Groot N.N."/>
        </authorList>
    </citation>
    <scope>NUCLEOTIDE SEQUENCE [LARGE SCALE GENOMIC DNA]</scope>
    <source>
        <strain evidence="2 3">DSM 29316</strain>
    </source>
</reference>
<evidence type="ECO:0000313" key="2">
    <source>
        <dbReference type="EMBL" id="SFA87810.1"/>
    </source>
</evidence>
<dbReference type="PIRSF" id="PIRSF032131">
    <property type="entry name" value="UCP032131"/>
    <property type="match status" value="1"/>
</dbReference>
<evidence type="ECO:0000256" key="1">
    <source>
        <dbReference type="SAM" id="MobiDB-lite"/>
    </source>
</evidence>
<keyword evidence="3" id="KW-1185">Reference proteome</keyword>
<evidence type="ECO:0000313" key="3">
    <source>
        <dbReference type="Proteomes" id="UP000198796"/>
    </source>
</evidence>
<gene>
    <name evidence="2" type="ORF">SAMN05421688_1413</name>
</gene>
<protein>
    <recommendedName>
        <fullName evidence="4">DUF1178 family protein</fullName>
    </recommendedName>
</protein>
<evidence type="ECO:0008006" key="4">
    <source>
        <dbReference type="Google" id="ProtNLM"/>
    </source>
</evidence>
<dbReference type="Proteomes" id="UP000198796">
    <property type="component" value="Unassembled WGS sequence"/>
</dbReference>
<name>A0A1I0WI69_9RHOB</name>
<dbReference type="Pfam" id="PF06676">
    <property type="entry name" value="DUF1178"/>
    <property type="match status" value="1"/>
</dbReference>
<organism evidence="2 3">
    <name type="scientific">Poseidonocella pacifica</name>
    <dbReference type="NCBI Taxonomy" id="871651"/>
    <lineage>
        <taxon>Bacteria</taxon>
        <taxon>Pseudomonadati</taxon>
        <taxon>Pseudomonadota</taxon>
        <taxon>Alphaproteobacteria</taxon>
        <taxon>Rhodobacterales</taxon>
        <taxon>Roseobacteraceae</taxon>
        <taxon>Poseidonocella</taxon>
    </lineage>
</organism>
<proteinExistence type="predicted"/>
<accession>A0A1I0WI69</accession>
<dbReference type="AlphaFoldDB" id="A0A1I0WI69"/>
<sequence length="157" mass="16849">MACAKWAATAGRDNEMIQYALKCSDGHRFESWFQSSGAFENLRAAGHLACSVCGSGDVEKAIMSPRVKAGESDEPSPGPLGKPATEVEASLTQLRRHIEANTEDVGKTFASEARAIHDGTAPARAIRGEARLEEARKLIEDGVAVTPLPFIPTRRTN</sequence>
<dbReference type="InterPro" id="IPR009562">
    <property type="entry name" value="DUF1178"/>
</dbReference>
<dbReference type="STRING" id="871651.SAMN05421688_1413"/>